<dbReference type="GO" id="GO:1990281">
    <property type="term" value="C:efflux pump complex"/>
    <property type="evidence" value="ECO:0007669"/>
    <property type="project" value="TreeGrafter"/>
</dbReference>
<organism evidence="10 11">
    <name type="scientific">Plasticicumulans lactativorans</name>
    <dbReference type="NCBI Taxonomy" id="1133106"/>
    <lineage>
        <taxon>Bacteria</taxon>
        <taxon>Pseudomonadati</taxon>
        <taxon>Pseudomonadota</taxon>
        <taxon>Gammaproteobacteria</taxon>
        <taxon>Candidatus Competibacteraceae</taxon>
        <taxon>Plasticicumulans</taxon>
    </lineage>
</organism>
<keyword evidence="4" id="KW-1134">Transmembrane beta strand</keyword>
<comment type="subcellular location">
    <subcellularLocation>
        <location evidence="1">Cell outer membrane</location>
    </subcellularLocation>
</comment>
<protein>
    <submittedName>
        <fullName evidence="10">Cobalt-zinc-cadmium efflux system outer membrane protein</fullName>
    </submittedName>
</protein>
<dbReference type="GO" id="GO:0015562">
    <property type="term" value="F:efflux transmembrane transporter activity"/>
    <property type="evidence" value="ECO:0007669"/>
    <property type="project" value="InterPro"/>
</dbReference>
<keyword evidence="7" id="KW-0998">Cell outer membrane</keyword>
<dbReference type="SUPFAM" id="SSF56954">
    <property type="entry name" value="Outer membrane efflux proteins (OEP)"/>
    <property type="match status" value="1"/>
</dbReference>
<dbReference type="PANTHER" id="PTHR30026">
    <property type="entry name" value="OUTER MEMBRANE PROTEIN TOLC"/>
    <property type="match status" value="1"/>
</dbReference>
<keyword evidence="8" id="KW-0175">Coiled coil</keyword>
<dbReference type="Gene3D" id="1.20.1600.10">
    <property type="entry name" value="Outer membrane efflux proteins (OEP)"/>
    <property type="match status" value="1"/>
</dbReference>
<keyword evidence="5" id="KW-0812">Transmembrane</keyword>
<evidence type="ECO:0000256" key="6">
    <source>
        <dbReference type="ARBA" id="ARBA00023136"/>
    </source>
</evidence>
<keyword evidence="6" id="KW-0472">Membrane</keyword>
<dbReference type="PANTHER" id="PTHR30026:SF20">
    <property type="entry name" value="OUTER MEMBRANE PROTEIN TOLC"/>
    <property type="match status" value="1"/>
</dbReference>
<dbReference type="EMBL" id="SLWY01000012">
    <property type="protein sequence ID" value="TCO80682.1"/>
    <property type="molecule type" value="Genomic_DNA"/>
</dbReference>
<keyword evidence="3" id="KW-0813">Transport</keyword>
<evidence type="ECO:0000256" key="2">
    <source>
        <dbReference type="ARBA" id="ARBA00007613"/>
    </source>
</evidence>
<sequence>MPFRIAIALVAGLVVPRADAADLGALLERAWTRDPQARALDARREAAAARGELAAGWLAGPPSLDLTLQSDQPTGDRGARELDLGVELPLWWSGERAARAALAEREGDGVERRERALRLALAGRLREAAWALALAEAELALAERQARAAAQLTGEVERRVAVGELAETDALLARDEALAARQTVLERQATRREALDAWRALTGADALPARLDEPPATAVVEDHPERLAARAAADLAEARVRVAGRTPDERPRLVIGGKRERGAHGEDWDDSVSIGVSIPLGGERLRRAEVADARAELLDAAAGQALAEERIPREADAARAALTLEETRLAQARERHALVGRRLALTQKSFTLGQTDLPTLLRVRADAAAAEAAAAQQKLRAGRARARLNQALGVLP</sequence>
<dbReference type="AlphaFoldDB" id="A0A4R2L4K5"/>
<evidence type="ECO:0000313" key="10">
    <source>
        <dbReference type="EMBL" id="TCO80682.1"/>
    </source>
</evidence>
<name>A0A4R2L4K5_9GAMM</name>
<evidence type="ECO:0000256" key="8">
    <source>
        <dbReference type="SAM" id="Coils"/>
    </source>
</evidence>
<evidence type="ECO:0000256" key="3">
    <source>
        <dbReference type="ARBA" id="ARBA00022448"/>
    </source>
</evidence>
<keyword evidence="11" id="KW-1185">Reference proteome</keyword>
<feature type="signal peptide" evidence="9">
    <location>
        <begin position="1"/>
        <end position="20"/>
    </location>
</feature>
<dbReference type="RefSeq" id="WP_132542865.1">
    <property type="nucleotide sequence ID" value="NZ_SLWY01000012.1"/>
</dbReference>
<proteinExistence type="inferred from homology"/>
<evidence type="ECO:0000313" key="11">
    <source>
        <dbReference type="Proteomes" id="UP000295765"/>
    </source>
</evidence>
<dbReference type="InterPro" id="IPR003423">
    <property type="entry name" value="OMP_efflux"/>
</dbReference>
<dbReference type="Proteomes" id="UP000295765">
    <property type="component" value="Unassembled WGS sequence"/>
</dbReference>
<dbReference type="Pfam" id="PF02321">
    <property type="entry name" value="OEP"/>
    <property type="match status" value="1"/>
</dbReference>
<feature type="coiled-coil region" evidence="8">
    <location>
        <begin position="125"/>
        <end position="152"/>
    </location>
</feature>
<reference evidence="10 11" key="1">
    <citation type="submission" date="2019-03" db="EMBL/GenBank/DDBJ databases">
        <title>Genomic Encyclopedia of Type Strains, Phase IV (KMG-IV): sequencing the most valuable type-strain genomes for metagenomic binning, comparative biology and taxonomic classification.</title>
        <authorList>
            <person name="Goeker M."/>
        </authorList>
    </citation>
    <scope>NUCLEOTIDE SEQUENCE [LARGE SCALE GENOMIC DNA]</scope>
    <source>
        <strain evidence="10 11">DSM 25287</strain>
    </source>
</reference>
<dbReference type="GO" id="GO:0015288">
    <property type="term" value="F:porin activity"/>
    <property type="evidence" value="ECO:0007669"/>
    <property type="project" value="TreeGrafter"/>
</dbReference>
<comment type="similarity">
    <text evidence="2">Belongs to the outer membrane factor (OMF) (TC 1.B.17) family.</text>
</comment>
<comment type="caution">
    <text evidence="10">The sequence shown here is derived from an EMBL/GenBank/DDBJ whole genome shotgun (WGS) entry which is preliminary data.</text>
</comment>
<gene>
    <name evidence="10" type="ORF">EV699_11217</name>
</gene>
<evidence type="ECO:0000256" key="7">
    <source>
        <dbReference type="ARBA" id="ARBA00023237"/>
    </source>
</evidence>
<keyword evidence="9" id="KW-0732">Signal</keyword>
<evidence type="ECO:0000256" key="4">
    <source>
        <dbReference type="ARBA" id="ARBA00022452"/>
    </source>
</evidence>
<evidence type="ECO:0000256" key="9">
    <source>
        <dbReference type="SAM" id="SignalP"/>
    </source>
</evidence>
<feature type="chain" id="PRO_5020644096" evidence="9">
    <location>
        <begin position="21"/>
        <end position="396"/>
    </location>
</feature>
<evidence type="ECO:0000256" key="5">
    <source>
        <dbReference type="ARBA" id="ARBA00022692"/>
    </source>
</evidence>
<dbReference type="GO" id="GO:0009279">
    <property type="term" value="C:cell outer membrane"/>
    <property type="evidence" value="ECO:0007669"/>
    <property type="project" value="UniProtKB-SubCell"/>
</dbReference>
<accession>A0A4R2L4K5</accession>
<evidence type="ECO:0000256" key="1">
    <source>
        <dbReference type="ARBA" id="ARBA00004442"/>
    </source>
</evidence>
<dbReference type="InterPro" id="IPR051906">
    <property type="entry name" value="TolC-like"/>
</dbReference>